<dbReference type="SUPFAM" id="SSF52540">
    <property type="entry name" value="P-loop containing nucleoside triphosphate hydrolases"/>
    <property type="match status" value="1"/>
</dbReference>
<evidence type="ECO:0000256" key="1">
    <source>
        <dbReference type="ARBA" id="ARBA00022737"/>
    </source>
</evidence>
<accession>A0AAV9X3J1</accession>
<dbReference type="PROSITE" id="PS50297">
    <property type="entry name" value="ANK_REP_REGION"/>
    <property type="match status" value="7"/>
</dbReference>
<dbReference type="PROSITE" id="PS50088">
    <property type="entry name" value="ANK_REPEAT"/>
    <property type="match status" value="8"/>
</dbReference>
<feature type="domain" description="Nephrocystin 3-like N-terminal" evidence="7">
    <location>
        <begin position="409"/>
        <end position="569"/>
    </location>
</feature>
<keyword evidence="4" id="KW-0175">Coiled coil</keyword>
<keyword evidence="9" id="KW-1185">Reference proteome</keyword>
<feature type="repeat" description="ANK" evidence="3">
    <location>
        <begin position="1104"/>
        <end position="1136"/>
    </location>
</feature>
<dbReference type="Pfam" id="PF00023">
    <property type="entry name" value="Ank"/>
    <property type="match status" value="1"/>
</dbReference>
<dbReference type="SMART" id="SM00248">
    <property type="entry name" value="ANK"/>
    <property type="match status" value="11"/>
</dbReference>
<evidence type="ECO:0000256" key="3">
    <source>
        <dbReference type="PROSITE-ProRule" id="PRU00023"/>
    </source>
</evidence>
<evidence type="ECO:0000256" key="2">
    <source>
        <dbReference type="ARBA" id="ARBA00023043"/>
    </source>
</evidence>
<dbReference type="PANTHER" id="PTHR24123:SF33">
    <property type="entry name" value="PROTEIN HOS4"/>
    <property type="match status" value="1"/>
</dbReference>
<keyword evidence="2 3" id="KW-0040">ANK repeat</keyword>
<dbReference type="SUPFAM" id="SSF53167">
    <property type="entry name" value="Purine and uridine phosphorylases"/>
    <property type="match status" value="1"/>
</dbReference>
<dbReference type="SUPFAM" id="SSF48403">
    <property type="entry name" value="Ankyrin repeat"/>
    <property type="match status" value="2"/>
</dbReference>
<dbReference type="InterPro" id="IPR036770">
    <property type="entry name" value="Ankyrin_rpt-contain_sf"/>
</dbReference>
<evidence type="ECO:0000313" key="8">
    <source>
        <dbReference type="EMBL" id="KAK6533586.1"/>
    </source>
</evidence>
<dbReference type="Gene3D" id="3.40.50.1580">
    <property type="entry name" value="Nucleoside phosphorylase domain"/>
    <property type="match status" value="1"/>
</dbReference>
<dbReference type="InterPro" id="IPR051165">
    <property type="entry name" value="Multifunctional_ANK_Repeat"/>
</dbReference>
<proteinExistence type="predicted"/>
<evidence type="ECO:0000256" key="4">
    <source>
        <dbReference type="SAM" id="Coils"/>
    </source>
</evidence>
<dbReference type="InterPro" id="IPR056884">
    <property type="entry name" value="NPHP3-like_N"/>
</dbReference>
<feature type="coiled-coil region" evidence="4">
    <location>
        <begin position="358"/>
        <end position="385"/>
    </location>
</feature>
<dbReference type="InterPro" id="IPR035994">
    <property type="entry name" value="Nucleoside_phosphorylase_sf"/>
</dbReference>
<evidence type="ECO:0008006" key="10">
    <source>
        <dbReference type="Google" id="ProtNLM"/>
    </source>
</evidence>
<evidence type="ECO:0000259" key="7">
    <source>
        <dbReference type="Pfam" id="PF24883"/>
    </source>
</evidence>
<dbReference type="Pfam" id="PF24883">
    <property type="entry name" value="NPHP3_N"/>
    <property type="match status" value="1"/>
</dbReference>
<dbReference type="GO" id="GO:0009116">
    <property type="term" value="P:nucleoside metabolic process"/>
    <property type="evidence" value="ECO:0007669"/>
    <property type="project" value="InterPro"/>
</dbReference>
<feature type="repeat" description="ANK" evidence="3">
    <location>
        <begin position="1137"/>
        <end position="1169"/>
    </location>
</feature>
<sequence>MDLTHKSYSVGWICPLFIEQTAAAAMLDEIHPDLTKLPGDPNTYTLGAIAHHNVVIAGLPLGRYGTNSATATATWMVNTFPSVKSILLVGVGGGIPTKVRLGDVVVSTPTETNPGVIQWDLGKREGNDSFKRVGSLNGPPTSLLTALSKLRKNYELHGSKISGYLEELKVKYPRLAPKYLRSKKLRDVPFQWYYDHVTKPIQSNVEDAKMDIDDSKSREDDEDIEEDEEVEDDKDMESNVGEQSCRWCDETKVLDRKVKTRDMQIHFGLIASGNQVIKDGRFRRKLDRELGGKVLCIEMEAAGLMNDFPCLVIRGICDYADSHKNKSWQEHAAIVAAAFAKELLECLSPSEVDGERTVKDILKQMSKIESNLETVKCELDGQKDDEILKWLARDYGHEQSEFDRQRQPGTGLWLLESAEFQNWVNGGRTLFCPGAPGAGKTILASLVVDHLRASFQKNSQVSFVYIYCSYQIRGEQTIEDLLGSILRQLCRGRPSVPDALKELHDEYRKTSLRPSLARILKILESVITFYSTIFIVIDALDECDCWEALVRQIFGFQTKTSVRFFATSRFIPEITKTFQGKPTYEIRAREDDLRKYIQTDAQCITNIIGNNPDLLREIEDKILASVDGMFLLAKLRLNFLKGATSLKQIEKTLEESPKVSIRHGDIDSDHTIAYNDAYDKTMQAIKAQIYLSRRCAEKALAWIVFAKRPLHISELRHALAIETGVSELDLKNLSPQSLIINICKGLITIDEMGYVRLVHYTAQEYLHRNGAWFPEALDYIAETCIVYLSYDTFRTDLTITPKEIGVRLSSNPFYGYVARNWGHHVRVSSLEGGQLVVNFLGDPSKVSASSSVLRDPQTAAYARSSDSPSLKISGEHIAAYFGLAKSLAAMLAKGMDMGVKDKLGRTPLWWAGEGGFATIVEMLADNSSCLEAQDYRFRQTPLLWLAGSGKVDVVEVLMKKGANLEAKDTMGRTALFLAAENGQVAVVKLLLYKGAKLEAQDSKLQTPLLAAAEKRNLEVVGILADKGAKLDIQYQDGFNLLTWAARFGHAGLVELLADKGADLEAREKRWGRTALCLAVQNGYTAMAEMLLQKGAKIDAQDIRWGQTPLLWAVENWEIASIETLVAKGANLDIADRKGQTPLFLAVKEKQLKTVNLLMKCGATLRGKDDDIQSSLWWAVENELSALVRLLTKNGANPEKLSKSRRTTPLGWALEKNCWQIIEALGYPSRYDAKKGIFRTPLEWAVKNRLVGAIKALEGADLEAKDGFDDHTPLSWAVENKYPEIVEALAAKGAEIDPRDAGDITPLARIIERGCGIRKNMRGSWHPVYWVNGVPRPKGWDDIVHKDSEFRPLIEVLAKRGADLDFTDDQGRTLLTQASDCEWDMAVEVLLRASRKPKAWVREQYHSYLKAQNESCLCEGTGDSDFCLIWPLVTRGSRIPPI</sequence>
<feature type="repeat" description="ANK" evidence="3">
    <location>
        <begin position="1036"/>
        <end position="1068"/>
    </location>
</feature>
<dbReference type="InterPro" id="IPR002110">
    <property type="entry name" value="Ankyrin_rpt"/>
</dbReference>
<dbReference type="Proteomes" id="UP001365542">
    <property type="component" value="Unassembled WGS sequence"/>
</dbReference>
<dbReference type="InterPro" id="IPR054471">
    <property type="entry name" value="GPIID_WHD"/>
</dbReference>
<evidence type="ECO:0000313" key="9">
    <source>
        <dbReference type="Proteomes" id="UP001365542"/>
    </source>
</evidence>
<feature type="repeat" description="ANK" evidence="3">
    <location>
        <begin position="937"/>
        <end position="969"/>
    </location>
</feature>
<feature type="region of interest" description="Disordered" evidence="5">
    <location>
        <begin position="205"/>
        <end position="236"/>
    </location>
</feature>
<comment type="caution">
    <text evidence="8">The sequence shown here is derived from an EMBL/GenBank/DDBJ whole genome shotgun (WGS) entry which is preliminary data.</text>
</comment>
<dbReference type="Gene3D" id="1.25.40.20">
    <property type="entry name" value="Ankyrin repeat-containing domain"/>
    <property type="match status" value="3"/>
</dbReference>
<feature type="compositionally biased region" description="Acidic residues" evidence="5">
    <location>
        <begin position="220"/>
        <end position="235"/>
    </location>
</feature>
<feature type="compositionally biased region" description="Basic and acidic residues" evidence="5">
    <location>
        <begin position="206"/>
        <end position="219"/>
    </location>
</feature>
<evidence type="ECO:0000259" key="6">
    <source>
        <dbReference type="Pfam" id="PF22939"/>
    </source>
</evidence>
<feature type="repeat" description="ANK" evidence="3">
    <location>
        <begin position="970"/>
        <end position="1002"/>
    </location>
</feature>
<dbReference type="PANTHER" id="PTHR24123">
    <property type="entry name" value="ANKYRIN REPEAT-CONTAINING"/>
    <property type="match status" value="1"/>
</dbReference>
<dbReference type="EMBL" id="JAVHJO010000011">
    <property type="protein sequence ID" value="KAK6533586.1"/>
    <property type="molecule type" value="Genomic_DNA"/>
</dbReference>
<dbReference type="Pfam" id="PF12796">
    <property type="entry name" value="Ank_2"/>
    <property type="match status" value="3"/>
</dbReference>
<name>A0AAV9X3J1_9PEZI</name>
<evidence type="ECO:0000256" key="5">
    <source>
        <dbReference type="SAM" id="MobiDB-lite"/>
    </source>
</evidence>
<feature type="repeat" description="ANK" evidence="3">
    <location>
        <begin position="1268"/>
        <end position="1300"/>
    </location>
</feature>
<dbReference type="InterPro" id="IPR027417">
    <property type="entry name" value="P-loop_NTPase"/>
</dbReference>
<protein>
    <recommendedName>
        <fullName evidence="10">Nucleoside phosphorylase domain-containing protein</fullName>
    </recommendedName>
</protein>
<keyword evidence="1" id="KW-0677">Repeat</keyword>
<reference evidence="8 9" key="1">
    <citation type="submission" date="2019-10" db="EMBL/GenBank/DDBJ databases">
        <authorList>
            <person name="Palmer J.M."/>
        </authorList>
    </citation>
    <scope>NUCLEOTIDE SEQUENCE [LARGE SCALE GENOMIC DNA]</scope>
    <source>
        <strain evidence="8 9">TWF694</strain>
    </source>
</reference>
<feature type="repeat" description="ANK" evidence="3">
    <location>
        <begin position="1070"/>
        <end position="1102"/>
    </location>
</feature>
<gene>
    <name evidence="8" type="ORF">TWF694_002523</name>
</gene>
<dbReference type="GO" id="GO:0003824">
    <property type="term" value="F:catalytic activity"/>
    <property type="evidence" value="ECO:0007669"/>
    <property type="project" value="InterPro"/>
</dbReference>
<dbReference type="Gene3D" id="3.40.50.300">
    <property type="entry name" value="P-loop containing nucleotide triphosphate hydrolases"/>
    <property type="match status" value="1"/>
</dbReference>
<feature type="repeat" description="ANK" evidence="3">
    <location>
        <begin position="1003"/>
        <end position="1035"/>
    </location>
</feature>
<organism evidence="8 9">
    <name type="scientific">Orbilia ellipsospora</name>
    <dbReference type="NCBI Taxonomy" id="2528407"/>
    <lineage>
        <taxon>Eukaryota</taxon>
        <taxon>Fungi</taxon>
        <taxon>Dikarya</taxon>
        <taxon>Ascomycota</taxon>
        <taxon>Pezizomycotina</taxon>
        <taxon>Orbiliomycetes</taxon>
        <taxon>Orbiliales</taxon>
        <taxon>Orbiliaceae</taxon>
        <taxon>Orbilia</taxon>
    </lineage>
</organism>
<dbReference type="Pfam" id="PF22939">
    <property type="entry name" value="WHD_GPIID"/>
    <property type="match status" value="1"/>
</dbReference>
<feature type="domain" description="GPI inositol-deacylase winged helix" evidence="6">
    <location>
        <begin position="692"/>
        <end position="770"/>
    </location>
</feature>